<dbReference type="PANTHER" id="PTHR37804:SF1">
    <property type="entry name" value="CDAA REGULATORY PROTEIN CDAR"/>
    <property type="match status" value="1"/>
</dbReference>
<dbReference type="PANTHER" id="PTHR37804">
    <property type="entry name" value="CDAA REGULATORY PROTEIN CDAR"/>
    <property type="match status" value="1"/>
</dbReference>
<dbReference type="Gene3D" id="2.170.120.40">
    <property type="entry name" value="YbbR-like domain"/>
    <property type="match status" value="2"/>
</dbReference>
<dbReference type="AlphaFoldDB" id="A0A1N7P7Q0"/>
<keyword evidence="2" id="KW-1185">Reference proteome</keyword>
<protein>
    <submittedName>
        <fullName evidence="1">YbbR domain-containing protein</fullName>
    </submittedName>
</protein>
<sequence>MDKWLQNNNVIKLVALLLAIMLWLIVNDEGNLFRSKQTDNIVTNVPLTVRYDEDRFAIRKMPDSVDLYLRGHIPSMKRVTPSRFEAYVDLRNQGEGTHRDLPVKVKGVPGGVEAEVRPRTVEVSLESKRSRVVPVEVEVIGHPKPGYKVGKPVAKPERVEVRGIRSDLEKVRRVKAVVNAEGATETISRSVSLQVYGEDGEFSGVEVSPREVDVEIPVASPNLKLPLAVQYSGVPPKGLAVESVKTEPDTVTVYGTKNYLAGLKTYPGPVLDLSGMNRDRTVVMEIPVGDGAVKVEPEQITLDVKVVKGKEKTLRNIPVKIRGAKEEMQVEMVSSDRVDLTLFGAPSRLKELKAGDLKAYVDLSEQTPGEYPVPVQVEAPDFIQMADGQSPTVTVRVE</sequence>
<gene>
    <name evidence="1" type="ORF">SAMN05421790_111122</name>
</gene>
<dbReference type="Proteomes" id="UP000186795">
    <property type="component" value="Unassembled WGS sequence"/>
</dbReference>
<dbReference type="OrthoDB" id="1013291at2"/>
<dbReference type="InterPro" id="IPR012505">
    <property type="entry name" value="YbbR"/>
</dbReference>
<dbReference type="Pfam" id="PF07949">
    <property type="entry name" value="YbbR"/>
    <property type="match status" value="4"/>
</dbReference>
<dbReference type="Gene3D" id="2.170.120.30">
    <property type="match status" value="2"/>
</dbReference>
<name>A0A1N7P7Q0_9BACL</name>
<organism evidence="1 2">
    <name type="scientific">Kroppenstedtia eburnea</name>
    <dbReference type="NCBI Taxonomy" id="714067"/>
    <lineage>
        <taxon>Bacteria</taxon>
        <taxon>Bacillati</taxon>
        <taxon>Bacillota</taxon>
        <taxon>Bacilli</taxon>
        <taxon>Bacillales</taxon>
        <taxon>Thermoactinomycetaceae</taxon>
        <taxon>Kroppenstedtia</taxon>
    </lineage>
</organism>
<dbReference type="EMBL" id="FTOD01000011">
    <property type="protein sequence ID" value="SIT06556.1"/>
    <property type="molecule type" value="Genomic_DNA"/>
</dbReference>
<evidence type="ECO:0000313" key="2">
    <source>
        <dbReference type="Proteomes" id="UP000186795"/>
    </source>
</evidence>
<dbReference type="InterPro" id="IPR053154">
    <property type="entry name" value="c-di-AMP_regulator"/>
</dbReference>
<dbReference type="RefSeq" id="WP_009710962.1">
    <property type="nucleotide sequence ID" value="NZ_CP048103.1"/>
</dbReference>
<accession>A0A1N7P7Q0</accession>
<proteinExistence type="predicted"/>
<reference evidence="2" key="1">
    <citation type="submission" date="2017-01" db="EMBL/GenBank/DDBJ databases">
        <authorList>
            <person name="Varghese N."/>
            <person name="Submissions S."/>
        </authorList>
    </citation>
    <scope>NUCLEOTIDE SEQUENCE [LARGE SCALE GENOMIC DNA]</scope>
    <source>
        <strain evidence="2">DSM 45196</strain>
    </source>
</reference>
<evidence type="ECO:0000313" key="1">
    <source>
        <dbReference type="EMBL" id="SIT06556.1"/>
    </source>
</evidence>